<accession>A0A9W8HNH2</accession>
<gene>
    <name evidence="3" type="ORF">H4R18_000468</name>
</gene>
<organism evidence="3 4">
    <name type="scientific">Coemansia javaensis</name>
    <dbReference type="NCBI Taxonomy" id="2761396"/>
    <lineage>
        <taxon>Eukaryota</taxon>
        <taxon>Fungi</taxon>
        <taxon>Fungi incertae sedis</taxon>
        <taxon>Zoopagomycota</taxon>
        <taxon>Kickxellomycotina</taxon>
        <taxon>Kickxellomycetes</taxon>
        <taxon>Kickxellales</taxon>
        <taxon>Kickxellaceae</taxon>
        <taxon>Coemansia</taxon>
    </lineage>
</organism>
<feature type="region of interest" description="Disordered" evidence="1">
    <location>
        <begin position="82"/>
        <end position="182"/>
    </location>
</feature>
<dbReference type="InterPro" id="IPR000626">
    <property type="entry name" value="Ubiquitin-like_dom"/>
</dbReference>
<dbReference type="OrthoDB" id="74813at2759"/>
<dbReference type="EMBL" id="JANBUL010000010">
    <property type="protein sequence ID" value="KAJ2785523.1"/>
    <property type="molecule type" value="Genomic_DNA"/>
</dbReference>
<feature type="domain" description="Ubiquitin-like" evidence="2">
    <location>
        <begin position="5"/>
        <end position="66"/>
    </location>
</feature>
<proteinExistence type="predicted"/>
<feature type="compositionally biased region" description="Low complexity" evidence="1">
    <location>
        <begin position="82"/>
        <end position="99"/>
    </location>
</feature>
<keyword evidence="4" id="KW-1185">Reference proteome</keyword>
<feature type="compositionally biased region" description="Low complexity" evidence="1">
    <location>
        <begin position="152"/>
        <end position="164"/>
    </location>
</feature>
<dbReference type="Proteomes" id="UP001140217">
    <property type="component" value="Unassembled WGS sequence"/>
</dbReference>
<sequence length="291" mass="30838">MDNKVTLVVKLEPPLPERRFLMVCKQRTVKELRNEIKRRILAITTEPLTLLHDGFELMDDDEVTDLLENRSVVAIHVAGASAAPTAGRAADASPRRSPATISRKEHGDAGHRAKGARTFVAESVYDSSQPVSPPARTDSGDSSGSEPRHSDSGGSSSSNSSDSDAPPQAQALGRASPAGRAGRISGATEASLDAAEAVEAAALCAGALVAYKMLEMNEDLSPSVSHYRIAEVVRVADNAIDVSIVRELKPASPTASSKSAKRRRALLLADAEPTEVTRLDPKFVAELKLLS</sequence>
<dbReference type="AlphaFoldDB" id="A0A9W8HNH2"/>
<evidence type="ECO:0000313" key="3">
    <source>
        <dbReference type="EMBL" id="KAJ2785523.1"/>
    </source>
</evidence>
<evidence type="ECO:0000313" key="4">
    <source>
        <dbReference type="Proteomes" id="UP001140217"/>
    </source>
</evidence>
<name>A0A9W8HNH2_9FUNG</name>
<feature type="compositionally biased region" description="Basic and acidic residues" evidence="1">
    <location>
        <begin position="102"/>
        <end position="111"/>
    </location>
</feature>
<evidence type="ECO:0000259" key="2">
    <source>
        <dbReference type="PROSITE" id="PS50053"/>
    </source>
</evidence>
<comment type="caution">
    <text evidence="3">The sequence shown here is derived from an EMBL/GenBank/DDBJ whole genome shotgun (WGS) entry which is preliminary data.</text>
</comment>
<protein>
    <recommendedName>
        <fullName evidence="2">Ubiquitin-like domain-containing protein</fullName>
    </recommendedName>
</protein>
<evidence type="ECO:0000256" key="1">
    <source>
        <dbReference type="SAM" id="MobiDB-lite"/>
    </source>
</evidence>
<dbReference type="PROSITE" id="PS50053">
    <property type="entry name" value="UBIQUITIN_2"/>
    <property type="match status" value="1"/>
</dbReference>
<reference evidence="3" key="1">
    <citation type="submission" date="2022-07" db="EMBL/GenBank/DDBJ databases">
        <title>Phylogenomic reconstructions and comparative analyses of Kickxellomycotina fungi.</title>
        <authorList>
            <person name="Reynolds N.K."/>
            <person name="Stajich J.E."/>
            <person name="Barry K."/>
            <person name="Grigoriev I.V."/>
            <person name="Crous P."/>
            <person name="Smith M.E."/>
        </authorList>
    </citation>
    <scope>NUCLEOTIDE SEQUENCE</scope>
    <source>
        <strain evidence="3">NBRC 105414</strain>
    </source>
</reference>